<gene>
    <name evidence="2" type="ORF">AaeL_AAEL009897</name>
</gene>
<protein>
    <submittedName>
        <fullName evidence="2">AAEL009897-PA</fullName>
    </submittedName>
</protein>
<evidence type="ECO:0000313" key="3">
    <source>
        <dbReference type="Proteomes" id="UP000682892"/>
    </source>
</evidence>
<dbReference type="eggNOG" id="ENOG502S27U">
    <property type="taxonomic scope" value="Eukaryota"/>
</dbReference>
<feature type="region of interest" description="Disordered" evidence="1">
    <location>
        <begin position="135"/>
        <end position="184"/>
    </location>
</feature>
<reference evidence="2" key="1">
    <citation type="submission" date="2005-10" db="EMBL/GenBank/DDBJ databases">
        <authorList>
            <person name="Loftus B.J."/>
            <person name="Nene V.M."/>
            <person name="Hannick L.I."/>
            <person name="Bidwell S."/>
            <person name="Haas B."/>
            <person name="Amedeo P."/>
            <person name="Orvis J."/>
            <person name="Wortman J.R."/>
            <person name="White O.R."/>
            <person name="Salzberg S."/>
            <person name="Shumway M."/>
            <person name="Koo H."/>
            <person name="Zhao Y."/>
            <person name="Holmes M."/>
            <person name="Miller J."/>
            <person name="Schatz M."/>
            <person name="Pop M."/>
            <person name="Pai G."/>
            <person name="Utterback T."/>
            <person name="Rogers Y.-H."/>
            <person name="Kravitz S."/>
            <person name="Fraser C.M."/>
        </authorList>
    </citation>
    <scope>NUCLEOTIDE SEQUENCE</scope>
    <source>
        <strain evidence="2">Liverpool</strain>
    </source>
</reference>
<reference evidence="2" key="2">
    <citation type="journal article" date="2007" name="Science">
        <title>Genome sequence of Aedes aegypti, a major arbovirus vector.</title>
        <authorList>
            <person name="Nene V."/>
            <person name="Wortman J.R."/>
            <person name="Lawson D."/>
            <person name="Haas B."/>
            <person name="Kodira C."/>
            <person name="Tu Z.J."/>
            <person name="Loftus B."/>
            <person name="Xi Z."/>
            <person name="Megy K."/>
            <person name="Grabherr M."/>
            <person name="Ren Q."/>
            <person name="Zdobnov E.M."/>
            <person name="Lobo N.F."/>
            <person name="Campbell K.S."/>
            <person name="Brown S.E."/>
            <person name="Bonaldo M.F."/>
            <person name="Zhu J."/>
            <person name="Sinkins S.P."/>
            <person name="Hogenkamp D.G."/>
            <person name="Amedeo P."/>
            <person name="Arensburger P."/>
            <person name="Atkinson P.W."/>
            <person name="Bidwell S."/>
            <person name="Biedler J."/>
            <person name="Birney E."/>
            <person name="Bruggner R.V."/>
            <person name="Costas J."/>
            <person name="Coy M.R."/>
            <person name="Crabtree J."/>
            <person name="Crawford M."/>
            <person name="Debruyn B."/>
            <person name="Decaprio D."/>
            <person name="Eiglmeier K."/>
            <person name="Eisenstadt E."/>
            <person name="El-Dorry H."/>
            <person name="Gelbart W.M."/>
            <person name="Gomes S.L."/>
            <person name="Hammond M."/>
            <person name="Hannick L.I."/>
            <person name="Hogan J.R."/>
            <person name="Holmes M.H."/>
            <person name="Jaffe D."/>
            <person name="Johnston J.S."/>
            <person name="Kennedy R.C."/>
            <person name="Koo H."/>
            <person name="Kravitz S."/>
            <person name="Kriventseva E.V."/>
            <person name="Kulp D."/>
            <person name="Labutti K."/>
            <person name="Lee E."/>
            <person name="Li S."/>
            <person name="Lovin D.D."/>
            <person name="Mao C."/>
            <person name="Mauceli E."/>
            <person name="Menck C.F."/>
            <person name="Miller J.R."/>
            <person name="Montgomery P."/>
            <person name="Mori A."/>
            <person name="Nascimento A.L."/>
            <person name="Naveira H.F."/>
            <person name="Nusbaum C."/>
            <person name="O'leary S."/>
            <person name="Orvis J."/>
            <person name="Pertea M."/>
            <person name="Quesneville H."/>
            <person name="Reidenbach K.R."/>
            <person name="Rogers Y.H."/>
            <person name="Roth C.W."/>
            <person name="Schneider J.R."/>
            <person name="Schatz M."/>
            <person name="Shumway M."/>
            <person name="Stanke M."/>
            <person name="Stinson E.O."/>
            <person name="Tubio J.M."/>
            <person name="Vanzee J.P."/>
            <person name="Verjovski-Almeida S."/>
            <person name="Werner D."/>
            <person name="White O."/>
            <person name="Wyder S."/>
            <person name="Zeng Q."/>
            <person name="Zhao Q."/>
            <person name="Zhao Y."/>
            <person name="Hill C.A."/>
            <person name="Raikhel A.S."/>
            <person name="Soares M.B."/>
            <person name="Knudson D.L."/>
            <person name="Lee N.H."/>
            <person name="Galagan J."/>
            <person name="Salzberg S.L."/>
            <person name="Paulsen I.T."/>
            <person name="Dimopoulos G."/>
            <person name="Collins F.H."/>
            <person name="Birren B."/>
            <person name="Fraser-Liggett C.M."/>
            <person name="Severson D.W."/>
        </authorList>
    </citation>
    <scope>NUCLEOTIDE SEQUENCE [LARGE SCALE GENOMIC DNA]</scope>
    <source>
        <strain evidence="2">Liverpool</strain>
    </source>
</reference>
<dbReference type="PaxDb" id="7159-AAEL009897-PA"/>
<dbReference type="Proteomes" id="UP000682892">
    <property type="component" value="Unassembled WGS sequence"/>
</dbReference>
<sequence>MTEELTKRFDKKESDVIHSYKFWTRRQGQYEKAIDFVLAVKQLAEECDFGGFKERDIRDVLVIGVLDRQLQKRLFDEDDLTASKAERIIVNQEISSDRTRYLKEDDDKRTSTRGNVIARLGARVDRSRVRFERRSRSRSRSYGRDRSFSRGGRRNRRFEERRENNGFPRGQDDLGAQASTESAA</sequence>
<dbReference type="HOGENOM" id="CLU_1469387_0_0_1"/>
<dbReference type="PANTHER" id="PTHR33198">
    <property type="entry name" value="ANK_REP_REGION DOMAIN-CONTAINING PROTEIN-RELATED"/>
    <property type="match status" value="1"/>
</dbReference>
<reference evidence="2" key="3">
    <citation type="submission" date="2012-09" db="EMBL/GenBank/DDBJ databases">
        <authorList>
            <consortium name="VectorBase"/>
        </authorList>
    </citation>
    <scope>NUCLEOTIDE SEQUENCE</scope>
    <source>
        <strain evidence="2">Liverpool</strain>
    </source>
</reference>
<dbReference type="PhylomeDB" id="Q16UJ1"/>
<dbReference type="EMBL" id="CH477621">
    <property type="protein sequence ID" value="EAT38189.1"/>
    <property type="molecule type" value="Genomic_DNA"/>
</dbReference>
<dbReference type="AlphaFoldDB" id="Q16UJ1"/>
<name>Q16UJ1_AEDAE</name>
<accession>Q16UJ1</accession>
<proteinExistence type="predicted"/>
<organism evidence="2 3">
    <name type="scientific">Aedes aegypti</name>
    <name type="common">Yellowfever mosquito</name>
    <name type="synonym">Culex aegypti</name>
    <dbReference type="NCBI Taxonomy" id="7159"/>
    <lineage>
        <taxon>Eukaryota</taxon>
        <taxon>Metazoa</taxon>
        <taxon>Ecdysozoa</taxon>
        <taxon>Arthropoda</taxon>
        <taxon>Hexapoda</taxon>
        <taxon>Insecta</taxon>
        <taxon>Pterygota</taxon>
        <taxon>Neoptera</taxon>
        <taxon>Endopterygota</taxon>
        <taxon>Diptera</taxon>
        <taxon>Nematocera</taxon>
        <taxon>Culicoidea</taxon>
        <taxon>Culicidae</taxon>
        <taxon>Culicinae</taxon>
        <taxon>Aedini</taxon>
        <taxon>Aedes</taxon>
        <taxon>Stegomyia</taxon>
    </lineage>
</organism>
<evidence type="ECO:0000313" key="2">
    <source>
        <dbReference type="EMBL" id="EAT38189.1"/>
    </source>
</evidence>
<dbReference type="PANTHER" id="PTHR33198:SF19">
    <property type="entry name" value="CCHC-TYPE DOMAIN-CONTAINING PROTEIN"/>
    <property type="match status" value="1"/>
</dbReference>
<evidence type="ECO:0000256" key="1">
    <source>
        <dbReference type="SAM" id="MobiDB-lite"/>
    </source>
</evidence>